<dbReference type="OrthoDB" id="559226at2759"/>
<dbReference type="Gene3D" id="3.60.40.10">
    <property type="entry name" value="PPM-type phosphatase domain"/>
    <property type="match status" value="1"/>
</dbReference>
<dbReference type="GO" id="GO:0004722">
    <property type="term" value="F:protein serine/threonine phosphatase activity"/>
    <property type="evidence" value="ECO:0007669"/>
    <property type="project" value="UniProtKB-EC"/>
</dbReference>
<evidence type="ECO:0000256" key="8">
    <source>
        <dbReference type="ARBA" id="ARBA00023211"/>
    </source>
</evidence>
<dbReference type="Proteomes" id="UP000054498">
    <property type="component" value="Unassembled WGS sequence"/>
</dbReference>
<keyword evidence="4" id="KW-0479">Metal-binding</keyword>
<name>A0A0D2IUZ0_9CHLO</name>
<evidence type="ECO:0000256" key="1">
    <source>
        <dbReference type="ARBA" id="ARBA00001936"/>
    </source>
</evidence>
<evidence type="ECO:0000256" key="2">
    <source>
        <dbReference type="ARBA" id="ARBA00001946"/>
    </source>
</evidence>
<evidence type="ECO:0000256" key="5">
    <source>
        <dbReference type="ARBA" id="ARBA00022801"/>
    </source>
</evidence>
<dbReference type="AlphaFoldDB" id="A0A0D2IUZ0"/>
<evidence type="ECO:0000259" key="9">
    <source>
        <dbReference type="PROSITE" id="PS51746"/>
    </source>
</evidence>
<dbReference type="PANTHER" id="PTHR47992">
    <property type="entry name" value="PROTEIN PHOSPHATASE"/>
    <property type="match status" value="1"/>
</dbReference>
<evidence type="ECO:0000256" key="7">
    <source>
        <dbReference type="ARBA" id="ARBA00022912"/>
    </source>
</evidence>
<proteinExistence type="predicted"/>
<reference evidence="10 11" key="1">
    <citation type="journal article" date="2013" name="BMC Genomics">
        <title>Reconstruction of the lipid metabolism for the microalga Monoraphidium neglectum from its genome sequence reveals characteristics suitable for biofuel production.</title>
        <authorList>
            <person name="Bogen C."/>
            <person name="Al-Dilaimi A."/>
            <person name="Albersmeier A."/>
            <person name="Wichmann J."/>
            <person name="Grundmann M."/>
            <person name="Rupp O."/>
            <person name="Lauersen K.J."/>
            <person name="Blifernez-Klassen O."/>
            <person name="Kalinowski J."/>
            <person name="Goesmann A."/>
            <person name="Mussgnug J.H."/>
            <person name="Kruse O."/>
        </authorList>
    </citation>
    <scope>NUCLEOTIDE SEQUENCE [LARGE SCALE GENOMIC DNA]</scope>
    <source>
        <strain evidence="10 11">SAG 48.87</strain>
    </source>
</reference>
<comment type="cofactor">
    <cofactor evidence="2">
        <name>Mg(2+)</name>
        <dbReference type="ChEBI" id="CHEBI:18420"/>
    </cofactor>
</comment>
<comment type="cofactor">
    <cofactor evidence="1">
        <name>Mn(2+)</name>
        <dbReference type="ChEBI" id="CHEBI:29035"/>
    </cofactor>
</comment>
<dbReference type="KEGG" id="mng:MNEG_16191"/>
<evidence type="ECO:0000256" key="6">
    <source>
        <dbReference type="ARBA" id="ARBA00022842"/>
    </source>
</evidence>
<sequence>MEPNSNSDSGSGPSLLRPAAAFALLSNERGTAVEDTFVLMDDLMLGDLSQPQCAAGVPLFGVYDGHGGGAAAKHCARRLHHLIADQLLGVIKAAPPPDPAAPAAECPLDAAGVSAALRDAFVATDAELKASGVLDHNSGSTALVALLTPATIWLAWADPAGRALRQSCGSLPAVAS</sequence>
<dbReference type="GeneID" id="25733927"/>
<dbReference type="InterPro" id="IPR001932">
    <property type="entry name" value="PPM-type_phosphatase-like_dom"/>
</dbReference>
<evidence type="ECO:0000256" key="3">
    <source>
        <dbReference type="ARBA" id="ARBA00013081"/>
    </source>
</evidence>
<dbReference type="RefSeq" id="XP_013890792.1">
    <property type="nucleotide sequence ID" value="XM_014035338.1"/>
</dbReference>
<accession>A0A0D2IUZ0</accession>
<dbReference type="InterPro" id="IPR000222">
    <property type="entry name" value="PP2C_BS"/>
</dbReference>
<keyword evidence="6" id="KW-0460">Magnesium</keyword>
<dbReference type="GO" id="GO:0046872">
    <property type="term" value="F:metal ion binding"/>
    <property type="evidence" value="ECO:0007669"/>
    <property type="project" value="UniProtKB-KW"/>
</dbReference>
<keyword evidence="5" id="KW-0378">Hydrolase</keyword>
<keyword evidence="11" id="KW-1185">Reference proteome</keyword>
<dbReference type="PROSITE" id="PS01032">
    <property type="entry name" value="PPM_1"/>
    <property type="match status" value="1"/>
</dbReference>
<evidence type="ECO:0000256" key="4">
    <source>
        <dbReference type="ARBA" id="ARBA00022723"/>
    </source>
</evidence>
<evidence type="ECO:0000313" key="11">
    <source>
        <dbReference type="Proteomes" id="UP000054498"/>
    </source>
</evidence>
<evidence type="ECO:0000313" key="10">
    <source>
        <dbReference type="EMBL" id="KIY91772.1"/>
    </source>
</evidence>
<dbReference type="EC" id="3.1.3.16" evidence="3"/>
<organism evidence="10 11">
    <name type="scientific">Monoraphidium neglectum</name>
    <dbReference type="NCBI Taxonomy" id="145388"/>
    <lineage>
        <taxon>Eukaryota</taxon>
        <taxon>Viridiplantae</taxon>
        <taxon>Chlorophyta</taxon>
        <taxon>core chlorophytes</taxon>
        <taxon>Chlorophyceae</taxon>
        <taxon>CS clade</taxon>
        <taxon>Sphaeropleales</taxon>
        <taxon>Selenastraceae</taxon>
        <taxon>Monoraphidium</taxon>
    </lineage>
</organism>
<dbReference type="InterPro" id="IPR015655">
    <property type="entry name" value="PP2C"/>
</dbReference>
<dbReference type="PROSITE" id="PS51746">
    <property type="entry name" value="PPM_2"/>
    <property type="match status" value="1"/>
</dbReference>
<gene>
    <name evidence="10" type="ORF">MNEG_16191</name>
</gene>
<dbReference type="InterPro" id="IPR036457">
    <property type="entry name" value="PPM-type-like_dom_sf"/>
</dbReference>
<keyword evidence="7" id="KW-0904">Protein phosphatase</keyword>
<dbReference type="EMBL" id="KK106303">
    <property type="protein sequence ID" value="KIY91772.1"/>
    <property type="molecule type" value="Genomic_DNA"/>
</dbReference>
<dbReference type="SUPFAM" id="SSF81606">
    <property type="entry name" value="PP2C-like"/>
    <property type="match status" value="1"/>
</dbReference>
<keyword evidence="8" id="KW-0464">Manganese</keyword>
<protein>
    <recommendedName>
        <fullName evidence="3">protein-serine/threonine phosphatase</fullName>
        <ecNumber evidence="3">3.1.3.16</ecNumber>
    </recommendedName>
</protein>
<dbReference type="Pfam" id="PF00481">
    <property type="entry name" value="PP2C"/>
    <property type="match status" value="1"/>
</dbReference>
<feature type="domain" description="PPM-type phosphatase" evidence="9">
    <location>
        <begin position="19"/>
        <end position="176"/>
    </location>
</feature>